<dbReference type="PANTHER" id="PTHR40076:SF1">
    <property type="entry name" value="MEMBRANE PROTEIN"/>
    <property type="match status" value="1"/>
</dbReference>
<keyword evidence="1" id="KW-0472">Membrane</keyword>
<sequence length="246" mass="27611">MKSRKELKQEAKDALSGRWGGAILMTVVPGIIVALITWILMALTSVPFVFTSAVSEMIADSSNSAEMSLATFATMAPMMGTYTLITIAASLIQIVLQSGVNFTYLDALRGRREEPYRVADAFRCFRSPYLLGLIVVFILVSIFSYLWTLLLIIPGIIKFYSYSQSYFIYYDIHEGTGEKPKALECITASRRLMDGYKWKLFVLDLSFIGWGILASITVIGLLWFIPYYQATRAAFYNALPDEAVTF</sequence>
<dbReference type="Proteomes" id="UP001256711">
    <property type="component" value="Unassembled WGS sequence"/>
</dbReference>
<evidence type="ECO:0000313" key="3">
    <source>
        <dbReference type="Proteomes" id="UP001256711"/>
    </source>
</evidence>
<feature type="transmembrane region" description="Helical" evidence="1">
    <location>
        <begin position="21"/>
        <end position="41"/>
    </location>
</feature>
<evidence type="ECO:0000313" key="2">
    <source>
        <dbReference type="EMBL" id="MDT2810205.1"/>
    </source>
</evidence>
<feature type="transmembrane region" description="Helical" evidence="1">
    <location>
        <begin position="200"/>
        <end position="225"/>
    </location>
</feature>
<evidence type="ECO:0000256" key="1">
    <source>
        <dbReference type="SAM" id="Phobius"/>
    </source>
</evidence>
<organism evidence="2 3">
    <name type="scientific">Enterococcus asini</name>
    <dbReference type="NCBI Taxonomy" id="57732"/>
    <lineage>
        <taxon>Bacteria</taxon>
        <taxon>Bacillati</taxon>
        <taxon>Bacillota</taxon>
        <taxon>Bacilli</taxon>
        <taxon>Lactobacillales</taxon>
        <taxon>Enterococcaceae</taxon>
        <taxon>Enterococcus</taxon>
    </lineage>
</organism>
<dbReference type="RefSeq" id="WP_161998934.1">
    <property type="nucleotide sequence ID" value="NZ_CATYFE010000001.1"/>
</dbReference>
<dbReference type="Pfam" id="PF06161">
    <property type="entry name" value="DUF975"/>
    <property type="match status" value="1"/>
</dbReference>
<comment type="caution">
    <text evidence="2">The sequence shown here is derived from an EMBL/GenBank/DDBJ whole genome shotgun (WGS) entry which is preliminary data.</text>
</comment>
<reference evidence="2" key="1">
    <citation type="submission" date="2023-03" db="EMBL/GenBank/DDBJ databases">
        <authorList>
            <person name="Shen W."/>
            <person name="Cai J."/>
        </authorList>
    </citation>
    <scope>NUCLEOTIDE SEQUENCE</scope>
    <source>
        <strain evidence="2">B226-2</strain>
    </source>
</reference>
<gene>
    <name evidence="2" type="ORF">P7H43_06895</name>
</gene>
<dbReference type="InterPro" id="IPR010380">
    <property type="entry name" value="DUF975"/>
</dbReference>
<name>A0AAW8U2R0_9ENTE</name>
<dbReference type="AlphaFoldDB" id="A0AAW8U2R0"/>
<keyword evidence="1" id="KW-1133">Transmembrane helix</keyword>
<feature type="transmembrane region" description="Helical" evidence="1">
    <location>
        <begin position="129"/>
        <end position="157"/>
    </location>
</feature>
<dbReference type="EMBL" id="JARQBJ010000003">
    <property type="protein sequence ID" value="MDT2810205.1"/>
    <property type="molecule type" value="Genomic_DNA"/>
</dbReference>
<protein>
    <submittedName>
        <fullName evidence="2">DUF975 family protein</fullName>
    </submittedName>
</protein>
<dbReference type="PANTHER" id="PTHR40076">
    <property type="entry name" value="MEMBRANE PROTEIN-RELATED"/>
    <property type="match status" value="1"/>
</dbReference>
<feature type="transmembrane region" description="Helical" evidence="1">
    <location>
        <begin position="82"/>
        <end position="108"/>
    </location>
</feature>
<proteinExistence type="predicted"/>
<keyword evidence="1" id="KW-0812">Transmembrane</keyword>
<accession>A0AAW8U2R0</accession>